<evidence type="ECO:0000259" key="2">
    <source>
        <dbReference type="SMART" id="SM00912"/>
    </source>
</evidence>
<feature type="compositionally biased region" description="Low complexity" evidence="1">
    <location>
        <begin position="796"/>
        <end position="806"/>
    </location>
</feature>
<feature type="region of interest" description="Disordered" evidence="1">
    <location>
        <begin position="791"/>
        <end position="810"/>
    </location>
</feature>
<dbReference type="Gene3D" id="2.160.20.10">
    <property type="entry name" value="Single-stranded right-handed beta-helix, Pectin lyase-like"/>
    <property type="match status" value="1"/>
</dbReference>
<feature type="region of interest" description="Disordered" evidence="1">
    <location>
        <begin position="657"/>
        <end position="691"/>
    </location>
</feature>
<feature type="region of interest" description="Disordered" evidence="1">
    <location>
        <begin position="1172"/>
        <end position="1197"/>
    </location>
</feature>
<organism evidence="3">
    <name type="scientific">Pseudomonas sp. Hg7Tf</name>
    <dbReference type="NCBI Taxonomy" id="3236988"/>
    <lineage>
        <taxon>Bacteria</taxon>
        <taxon>Pseudomonadati</taxon>
        <taxon>Pseudomonadota</taxon>
        <taxon>Gammaproteobacteria</taxon>
        <taxon>Pseudomonadales</taxon>
        <taxon>Pseudomonadaceae</taxon>
        <taxon>Pseudomonas</taxon>
    </lineage>
</organism>
<dbReference type="RefSeq" id="WP_280042519.1">
    <property type="nucleotide sequence ID" value="NZ_CP162607.1"/>
</dbReference>
<dbReference type="SMART" id="SM00912">
    <property type="entry name" value="Haemagg_act"/>
    <property type="match status" value="1"/>
</dbReference>
<dbReference type="InterPro" id="IPR011050">
    <property type="entry name" value="Pectin_lyase_fold/virulence"/>
</dbReference>
<sequence>MSTNPQRSTPPVQRLTPNHLRWIIALSLLTPYLSLADNGLQATTGVGGTPLISNQHGVPVINIVAPNASGLSHNQFLDYNVNKPGVVLNNALQSGQSQLAGALAANPQFQGQAASTILNEVISRNASRIEGTQEIFGRPADYILANPNGITLNGGGFINTTRAGFLVGTPEFEAQRLTHLDTRNASGALQILDGGQSNLDGALELIAPRIDSRGSLTARDDLNLTVGRNLVRSTDRQVIDHLAVPAGSVDASLFGAMQAGRIRILSTAEGAGVRMEGNQVHAREGIAIDSRGAIEISGTTQQRGLLHTEQGAITLNAADNLSLNAVGVKGQQIQAKAGKNLTLDTQMRESLNRERESRTDKWLFVTTETFDRERTRTDREHLGSQLQASQNISLQADKDINLVATSLQAGGHLAMQAGDTLNISAAIDSHQVDEQIRHRKHLWRGDQDSSHYQESAKASALSGQQISLTSGGKTRVAGSTLTSTGDIALRAGTLEVAEVSLQDSKTTKGYRGDLTSGAFFGKNARSDSEGRTARGSLIQAGGALTVTAEEVRIKGSKVNSQGDGLLLSEKGLLSVEAAQSQSTLNHHENDSKLFGLISTDTERQEQRQDVLISDLASQSNLRLASADDLRVLGAKVSAGHQLQLQANKDITVGTAEQSQSVTTRQQDKGFTASASQTQNAEDGKPDSHQYSASVGYNVSQVDSTQTDKTQIASILTGGQVQLKSQHDVNISGSSVSATAGDLEIDARNINLTAQHDEQSQQTTASHSGGGLRVSGGIDNLASALEGYHQQKALAERSSQSQRSSLSATGDVRVSTNTLINEAASLTTGQVLTVNTDKLENRSVEDTHTSKQTEQNWQASLGASLAYQGLTRPIENLINRIDGNRFQQASLEDSLAPPTVGAELEFKHQNREATHQSSTAQVAKLQAASISINAKTLDDTGTQYRAEKGPLTIQADSHHFAAAQDSDTSEVRRLDVDSGIRLDTSTGSDINLRLSGKGGSLQKNELKLTAHPGSLYGQTGIQIQLGSDGVYEGTRFDAADGSLKLLAGGNLSLAQANDKQQSNLEQLDGNAWVKGGNNPLDSALELRGYLDHTTLNTVDSQARVATIDAKGDVQMQAGGALELVGTRIGSSTAKVTNISLNSSGMLHANTATGTHTAQGKTLGGGLELQAKSTAHGKGGGLGGHLNSGRTDENSSSASAAQWFAKDTLTISSADAQTNAVHLQGLNGSAAQVDISANHGGILIEAASSTDLRNNMQVTAGAGVNTAPGATTEQATRGLHARAKVNIDQRDNLTYENSQWRAGQVTLNSLTDTRLDGVRIEAERVEGQIGGDLRVASMQDRINSLTVDVDARLSQEKNPQGLLNATNALAGPLASKVGEQLGSTVQKVEPGLSPTLNLNVERTQRDSVTRQSLLNGRDGIALAVGGATELSAARLQSANGNVELGNGPVTQETLNGRDYRREVGITVSNAPVDLIGGLIDAYSAAKSGKEENPVDLGLIRTSGHDRSTTLASTITQGGLRQ</sequence>
<dbReference type="InterPro" id="IPR008638">
    <property type="entry name" value="FhaB/CdiA-like_TPS"/>
</dbReference>
<dbReference type="Pfam" id="PF13332">
    <property type="entry name" value="Fil_haemagg_2"/>
    <property type="match status" value="5"/>
</dbReference>
<protein>
    <submittedName>
        <fullName evidence="3">Hemagglutinin repeat-containing protein</fullName>
    </submittedName>
</protein>
<name>A0AB39HSY2_9PSED</name>
<dbReference type="InterPro" id="IPR025157">
    <property type="entry name" value="Hemagglutinin_rpt"/>
</dbReference>
<dbReference type="InterPro" id="IPR012334">
    <property type="entry name" value="Pectin_lyas_fold"/>
</dbReference>
<reference evidence="3" key="1">
    <citation type="submission" date="2024-07" db="EMBL/GenBank/DDBJ databases">
        <title>Identification and characteristics of a novel species of coltsfoot's symbiotic bacteria.</title>
        <authorList>
            <person name="Juszczyk A."/>
            <person name="Jasielczuk I."/>
            <person name="Gurgul A."/>
            <person name="Rogala M."/>
            <person name="Kowalczyk A."/>
            <person name="Szmatola T."/>
            <person name="Kosecka-Strojek M."/>
            <person name="Arent Z."/>
            <person name="Latowski D."/>
        </authorList>
    </citation>
    <scope>NUCLEOTIDE SEQUENCE</scope>
    <source>
        <strain evidence="3">Hg7Tf</strain>
    </source>
</reference>
<dbReference type="SUPFAM" id="SSF51126">
    <property type="entry name" value="Pectin lyase-like"/>
    <property type="match status" value="1"/>
</dbReference>
<dbReference type="Pfam" id="PF05860">
    <property type="entry name" value="TPS"/>
    <property type="match status" value="1"/>
</dbReference>
<evidence type="ECO:0000313" key="3">
    <source>
        <dbReference type="EMBL" id="XDK35304.1"/>
    </source>
</evidence>
<feature type="compositionally biased region" description="Gly residues" evidence="1">
    <location>
        <begin position="1175"/>
        <end position="1184"/>
    </location>
</feature>
<dbReference type="EMBL" id="CP162607">
    <property type="protein sequence ID" value="XDK35304.1"/>
    <property type="molecule type" value="Genomic_DNA"/>
</dbReference>
<feature type="compositionally biased region" description="Polar residues" evidence="1">
    <location>
        <begin position="755"/>
        <end position="766"/>
    </location>
</feature>
<feature type="region of interest" description="Disordered" evidence="1">
    <location>
        <begin position="755"/>
        <end position="774"/>
    </location>
</feature>
<feature type="domain" description="Filamentous haemagglutinin FhaB/tRNA nuclease CdiA-like TPS" evidence="2">
    <location>
        <begin position="55"/>
        <end position="175"/>
    </location>
</feature>
<proteinExistence type="predicted"/>
<dbReference type="GO" id="GO:0003824">
    <property type="term" value="F:catalytic activity"/>
    <property type="evidence" value="ECO:0007669"/>
    <property type="project" value="UniProtKB-ARBA"/>
</dbReference>
<evidence type="ECO:0000256" key="1">
    <source>
        <dbReference type="SAM" id="MobiDB-lite"/>
    </source>
</evidence>
<gene>
    <name evidence="3" type="ORF">AB4Y39_16485</name>
</gene>
<accession>A0AB39HSY2</accession>
<dbReference type="NCBIfam" id="TIGR01901">
    <property type="entry name" value="adhes_NPXG"/>
    <property type="match status" value="1"/>
</dbReference>